<dbReference type="GO" id="GO:0035657">
    <property type="term" value="C:eRF1 methyltransferase complex"/>
    <property type="evidence" value="ECO:0007669"/>
    <property type="project" value="TreeGrafter"/>
</dbReference>
<dbReference type="Gene3D" id="3.40.50.150">
    <property type="entry name" value="Vaccinia Virus protein VP39"/>
    <property type="match status" value="1"/>
</dbReference>
<dbReference type="RefSeq" id="WP_192819406.1">
    <property type="nucleotide sequence ID" value="NZ_CP062310.1"/>
</dbReference>
<dbReference type="PANTHER" id="PTHR45875:SF1">
    <property type="entry name" value="METHYLTRANSFERASE N6AMT1"/>
    <property type="match status" value="1"/>
</dbReference>
<dbReference type="KEGG" id="thel:IG193_02945"/>
<dbReference type="InParanoid" id="A0A7L9FKG9"/>
<dbReference type="GO" id="GO:0008276">
    <property type="term" value="F:protein methyltransferase activity"/>
    <property type="evidence" value="ECO:0007669"/>
    <property type="project" value="TreeGrafter"/>
</dbReference>
<reference evidence="6 7" key="1">
    <citation type="submission" date="2020-10" db="EMBL/GenBank/DDBJ databases">
        <title>Thermofilum lucidum 3507LT sp. nov. a novel member of Thermofilaceae family isolated from Chile hot spring, and proposal of description order Thermofilales.</title>
        <authorList>
            <person name="Zayulina K.S."/>
            <person name="Elcheninov A.G."/>
            <person name="Toshchakov S.V."/>
            <person name="Kublanov I.V."/>
        </authorList>
    </citation>
    <scope>NUCLEOTIDE SEQUENCE [LARGE SCALE GENOMIC DNA]</scope>
    <source>
        <strain evidence="6 7">3507LT</strain>
    </source>
</reference>
<dbReference type="GeneID" id="59148819"/>
<dbReference type="Proteomes" id="UP000594121">
    <property type="component" value="Chromosome"/>
</dbReference>
<dbReference type="InterPro" id="IPR052190">
    <property type="entry name" value="Euk-Arch_PrmC-MTase"/>
</dbReference>
<keyword evidence="4" id="KW-0949">S-adenosyl-L-methionine</keyword>
<dbReference type="InterPro" id="IPR007848">
    <property type="entry name" value="Small_mtfrase_dom"/>
</dbReference>
<keyword evidence="3 6" id="KW-0808">Transferase</keyword>
<dbReference type="PROSITE" id="PS00092">
    <property type="entry name" value="N6_MTASE"/>
    <property type="match status" value="1"/>
</dbReference>
<dbReference type="InterPro" id="IPR002052">
    <property type="entry name" value="DNA_methylase_N6_adenine_CS"/>
</dbReference>
<dbReference type="EMBL" id="CP062310">
    <property type="protein sequence ID" value="QOJ79434.1"/>
    <property type="molecule type" value="Genomic_DNA"/>
</dbReference>
<dbReference type="GO" id="GO:0008757">
    <property type="term" value="F:S-adenosylmethionine-dependent methyltransferase activity"/>
    <property type="evidence" value="ECO:0007669"/>
    <property type="project" value="TreeGrafter"/>
</dbReference>
<organism evidence="6 7">
    <name type="scientific">Infirmifilum lucidum</name>
    <dbReference type="NCBI Taxonomy" id="2776706"/>
    <lineage>
        <taxon>Archaea</taxon>
        <taxon>Thermoproteota</taxon>
        <taxon>Thermoprotei</taxon>
        <taxon>Thermofilales</taxon>
        <taxon>Thermofilaceae</taxon>
        <taxon>Infirmifilum</taxon>
    </lineage>
</organism>
<evidence type="ECO:0000256" key="1">
    <source>
        <dbReference type="ARBA" id="ARBA00006149"/>
    </source>
</evidence>
<dbReference type="AlphaFoldDB" id="A0A7L9FKG9"/>
<evidence type="ECO:0000256" key="4">
    <source>
        <dbReference type="ARBA" id="ARBA00022691"/>
    </source>
</evidence>
<keyword evidence="2 6" id="KW-0489">Methyltransferase</keyword>
<dbReference type="PANTHER" id="PTHR45875">
    <property type="entry name" value="METHYLTRANSFERASE N6AMT1"/>
    <property type="match status" value="1"/>
</dbReference>
<evidence type="ECO:0000313" key="7">
    <source>
        <dbReference type="Proteomes" id="UP000594121"/>
    </source>
</evidence>
<accession>A0A7L9FKG9</accession>
<dbReference type="Pfam" id="PF05175">
    <property type="entry name" value="MTS"/>
    <property type="match status" value="1"/>
</dbReference>
<evidence type="ECO:0000313" key="6">
    <source>
        <dbReference type="EMBL" id="QOJ79434.1"/>
    </source>
</evidence>
<comment type="similarity">
    <text evidence="1">Belongs to the eukaryotic/archaeal PrmC-related family.</text>
</comment>
<dbReference type="CDD" id="cd02440">
    <property type="entry name" value="AdoMet_MTases"/>
    <property type="match status" value="1"/>
</dbReference>
<sequence>MSLIRESLFTLITKTLLRLYMTRGKSQIFEGLRVLVPPACFPPSGTVSTRLLAEVLRRQTIVGRAAEIGCGAGALTLFLARMGVYAVATDISLNCLKAARLNALANGLYGLVDFVNCDSGSCIREEAVDVCVTNPPFLRYGPGDPRDLAIAGGSGLEVLTKMVRDCYRATRRGRAVLYTMSDLASGRRPNPPGVVLARGRGLGDTVYVFSVTRGAYRSSLGERL</sequence>
<dbReference type="SUPFAM" id="SSF53335">
    <property type="entry name" value="S-adenosyl-L-methionine-dependent methyltransferases"/>
    <property type="match status" value="1"/>
</dbReference>
<evidence type="ECO:0000256" key="2">
    <source>
        <dbReference type="ARBA" id="ARBA00022603"/>
    </source>
</evidence>
<dbReference type="InterPro" id="IPR029063">
    <property type="entry name" value="SAM-dependent_MTases_sf"/>
</dbReference>
<gene>
    <name evidence="6" type="ORF">IG193_02945</name>
</gene>
<name>A0A7L9FKG9_9CREN</name>
<feature type="domain" description="Methyltransferase small" evidence="5">
    <location>
        <begin position="48"/>
        <end position="138"/>
    </location>
</feature>
<keyword evidence="7" id="KW-1185">Reference proteome</keyword>
<proteinExistence type="inferred from homology"/>
<dbReference type="GO" id="GO:0032259">
    <property type="term" value="P:methylation"/>
    <property type="evidence" value="ECO:0007669"/>
    <property type="project" value="UniProtKB-KW"/>
</dbReference>
<dbReference type="GO" id="GO:0003676">
    <property type="term" value="F:nucleic acid binding"/>
    <property type="evidence" value="ECO:0007669"/>
    <property type="project" value="InterPro"/>
</dbReference>
<protein>
    <submittedName>
        <fullName evidence="6">Class I SAM-dependent methyltransferase</fullName>
    </submittedName>
</protein>
<evidence type="ECO:0000259" key="5">
    <source>
        <dbReference type="Pfam" id="PF05175"/>
    </source>
</evidence>
<evidence type="ECO:0000256" key="3">
    <source>
        <dbReference type="ARBA" id="ARBA00022679"/>
    </source>
</evidence>